<evidence type="ECO:0000313" key="3">
    <source>
        <dbReference type="Proteomes" id="UP000601055"/>
    </source>
</evidence>
<protein>
    <submittedName>
        <fullName evidence="2">Uncharacterized protein</fullName>
    </submittedName>
</protein>
<keyword evidence="1" id="KW-0812">Transmembrane</keyword>
<feature type="transmembrane region" description="Helical" evidence="1">
    <location>
        <begin position="46"/>
        <end position="63"/>
    </location>
</feature>
<dbReference type="EMBL" id="WNXD01000001">
    <property type="protein sequence ID" value="MBB2144827.1"/>
    <property type="molecule type" value="Genomic_DNA"/>
</dbReference>
<evidence type="ECO:0000313" key="2">
    <source>
        <dbReference type="EMBL" id="MBB2144827.1"/>
    </source>
</evidence>
<keyword evidence="3" id="KW-1185">Reference proteome</keyword>
<accession>A0A923DVR2</accession>
<feature type="transmembrane region" description="Helical" evidence="1">
    <location>
        <begin position="69"/>
        <end position="84"/>
    </location>
</feature>
<evidence type="ECO:0000256" key="1">
    <source>
        <dbReference type="SAM" id="Phobius"/>
    </source>
</evidence>
<keyword evidence="1" id="KW-0472">Membrane</keyword>
<proteinExistence type="predicted"/>
<reference evidence="2" key="1">
    <citation type="submission" date="2019-11" db="EMBL/GenBank/DDBJ databases">
        <title>Description of Pedobacter sp. LMG 31464T.</title>
        <authorList>
            <person name="Carlier A."/>
            <person name="Qi S."/>
            <person name="Vandamme P."/>
        </authorList>
    </citation>
    <scope>NUCLEOTIDE SEQUENCE</scope>
    <source>
        <strain evidence="2">LMG 31464</strain>
    </source>
</reference>
<dbReference type="AlphaFoldDB" id="A0A923DVR2"/>
<name>A0A923DVR2_9SPHI</name>
<feature type="transmembrane region" description="Helical" evidence="1">
    <location>
        <begin position="16"/>
        <end position="34"/>
    </location>
</feature>
<keyword evidence="1" id="KW-1133">Transmembrane helix</keyword>
<dbReference type="RefSeq" id="WP_182921501.1">
    <property type="nucleotide sequence ID" value="NZ_WNXD01000001.1"/>
</dbReference>
<gene>
    <name evidence="2" type="ORF">GM921_04985</name>
</gene>
<sequence>MESTTKPHSIDKKLQIVMWLMSGLAILTYFFVLKYEPIKNIAIRELQPYLFISLLLASIIRYWYPKVGFILHSLICLFLTCYLLF</sequence>
<dbReference type="Proteomes" id="UP000601055">
    <property type="component" value="Unassembled WGS sequence"/>
</dbReference>
<comment type="caution">
    <text evidence="2">The sequence shown here is derived from an EMBL/GenBank/DDBJ whole genome shotgun (WGS) entry which is preliminary data.</text>
</comment>
<organism evidence="2 3">
    <name type="scientific">Pedobacter planticolens</name>
    <dbReference type="NCBI Taxonomy" id="2679964"/>
    <lineage>
        <taxon>Bacteria</taxon>
        <taxon>Pseudomonadati</taxon>
        <taxon>Bacteroidota</taxon>
        <taxon>Sphingobacteriia</taxon>
        <taxon>Sphingobacteriales</taxon>
        <taxon>Sphingobacteriaceae</taxon>
        <taxon>Pedobacter</taxon>
    </lineage>
</organism>